<dbReference type="PANTHER" id="PTHR10996">
    <property type="entry name" value="2-HYDROXYACID DEHYDROGENASE-RELATED"/>
    <property type="match status" value="1"/>
</dbReference>
<dbReference type="GO" id="GO:0016618">
    <property type="term" value="F:hydroxypyruvate reductase [NAD(P)H] activity"/>
    <property type="evidence" value="ECO:0007669"/>
    <property type="project" value="TreeGrafter"/>
</dbReference>
<dbReference type="EMBL" id="KV407456">
    <property type="protein sequence ID" value="KZF23933.1"/>
    <property type="molecule type" value="Genomic_DNA"/>
</dbReference>
<sequence>MAPSAISDKPKVLAFTYPECAGEEYMKEFKAKFQFDVLEATTREEVIRKVPEKVASSGPYDALLIRMGTKPYEPFDAELLQGLLPGCKIMVSGSAGYNEFDVDWMTKNGVIFCNTRNAVSEATADMAIFLMLAVLKDATRAENSARTGKWRHDHSPTVDPSGLTLGIIGMGSIGKHLAHKAAVFNMKVQYYNRNQLSAKEESRYGAAYCARLNELLSTSDVISVNCPLNDATTKMISHEQFAKMKDGVFFVNTARGPIVDEDALIEAMETGKVRRAGLDVFEEEPEIKQYFIDSDRCTLQPHLGGLTNASWQRAELECLENIRSFLETGKAISPVNENEV</sequence>
<dbReference type="FunFam" id="3.40.50.720:FF:000203">
    <property type="entry name" value="D-3-phosphoglycerate dehydrogenase (SerA)"/>
    <property type="match status" value="1"/>
</dbReference>
<dbReference type="PROSITE" id="PS00671">
    <property type="entry name" value="D_2_HYDROXYACID_DH_3"/>
    <property type="match status" value="1"/>
</dbReference>
<comment type="similarity">
    <text evidence="1 4">Belongs to the D-isomer specific 2-hydroxyacid dehydrogenase family.</text>
</comment>
<dbReference type="AlphaFoldDB" id="A0A165HUB0"/>
<dbReference type="STRING" id="1328760.A0A165HUB0"/>
<dbReference type="InterPro" id="IPR006139">
    <property type="entry name" value="D-isomer_2_OHA_DH_cat_dom"/>
</dbReference>
<dbReference type="RefSeq" id="XP_018189488.1">
    <property type="nucleotide sequence ID" value="XM_018332015.1"/>
</dbReference>
<organism evidence="7 8">
    <name type="scientific">Xylona heveae (strain CBS 132557 / TC161)</name>
    <dbReference type="NCBI Taxonomy" id="1328760"/>
    <lineage>
        <taxon>Eukaryota</taxon>
        <taxon>Fungi</taxon>
        <taxon>Dikarya</taxon>
        <taxon>Ascomycota</taxon>
        <taxon>Pezizomycotina</taxon>
        <taxon>Xylonomycetes</taxon>
        <taxon>Xylonales</taxon>
        <taxon>Xylonaceae</taxon>
        <taxon>Xylona</taxon>
    </lineage>
</organism>
<dbReference type="OrthoDB" id="9991913at2759"/>
<dbReference type="InterPro" id="IPR029752">
    <property type="entry name" value="D-isomer_DH_CS1"/>
</dbReference>
<evidence type="ECO:0000256" key="1">
    <source>
        <dbReference type="ARBA" id="ARBA00005854"/>
    </source>
</evidence>
<keyword evidence="2 4" id="KW-0560">Oxidoreductase</keyword>
<dbReference type="InParanoid" id="A0A165HUB0"/>
<dbReference type="InterPro" id="IPR036291">
    <property type="entry name" value="NAD(P)-bd_dom_sf"/>
</dbReference>
<gene>
    <name evidence="7" type="ORF">L228DRAFT_244796</name>
</gene>
<dbReference type="Gene3D" id="3.40.50.720">
    <property type="entry name" value="NAD(P)-binding Rossmann-like Domain"/>
    <property type="match status" value="2"/>
</dbReference>
<dbReference type="SUPFAM" id="SSF52283">
    <property type="entry name" value="Formate/glycerate dehydrogenase catalytic domain-like"/>
    <property type="match status" value="1"/>
</dbReference>
<dbReference type="OMA" id="GRFGFNM"/>
<dbReference type="Proteomes" id="UP000076632">
    <property type="component" value="Unassembled WGS sequence"/>
</dbReference>
<feature type="domain" description="D-isomer specific 2-hydroxyacid dehydrogenase catalytic" evidence="5">
    <location>
        <begin position="23"/>
        <end position="336"/>
    </location>
</feature>
<dbReference type="Pfam" id="PF02826">
    <property type="entry name" value="2-Hacid_dh_C"/>
    <property type="match status" value="1"/>
</dbReference>
<dbReference type="SUPFAM" id="SSF51735">
    <property type="entry name" value="NAD(P)-binding Rossmann-fold domains"/>
    <property type="match status" value="1"/>
</dbReference>
<dbReference type="InterPro" id="IPR006140">
    <property type="entry name" value="D-isomer_DH_NAD-bd"/>
</dbReference>
<evidence type="ECO:0000259" key="6">
    <source>
        <dbReference type="Pfam" id="PF02826"/>
    </source>
</evidence>
<dbReference type="GO" id="GO:0051287">
    <property type="term" value="F:NAD binding"/>
    <property type="evidence" value="ECO:0007669"/>
    <property type="project" value="InterPro"/>
</dbReference>
<keyword evidence="3" id="KW-0520">NAD</keyword>
<dbReference type="InterPro" id="IPR029753">
    <property type="entry name" value="D-isomer_DH_CS"/>
</dbReference>
<evidence type="ECO:0000313" key="7">
    <source>
        <dbReference type="EMBL" id="KZF23933.1"/>
    </source>
</evidence>
<dbReference type="CDD" id="cd12168">
    <property type="entry name" value="Mand_dh_like"/>
    <property type="match status" value="1"/>
</dbReference>
<name>A0A165HUB0_XYLHT</name>
<dbReference type="PROSITE" id="PS00065">
    <property type="entry name" value="D_2_HYDROXYACID_DH_1"/>
    <property type="match status" value="1"/>
</dbReference>
<dbReference type="GeneID" id="28897152"/>
<keyword evidence="8" id="KW-1185">Reference proteome</keyword>
<feature type="domain" description="D-isomer specific 2-hydroxyacid dehydrogenase NAD-binding" evidence="6">
    <location>
        <begin position="129"/>
        <end position="304"/>
    </location>
</feature>
<dbReference type="GO" id="GO:0030267">
    <property type="term" value="F:glyoxylate reductase (NADPH) activity"/>
    <property type="evidence" value="ECO:0007669"/>
    <property type="project" value="TreeGrafter"/>
</dbReference>
<evidence type="ECO:0000313" key="8">
    <source>
        <dbReference type="Proteomes" id="UP000076632"/>
    </source>
</evidence>
<dbReference type="GO" id="GO:0005829">
    <property type="term" value="C:cytosol"/>
    <property type="evidence" value="ECO:0007669"/>
    <property type="project" value="TreeGrafter"/>
</dbReference>
<accession>A0A165HUB0</accession>
<dbReference type="PANTHER" id="PTHR10996:SF257">
    <property type="entry name" value="GLYOXYLATE REDUCTASE 1"/>
    <property type="match status" value="1"/>
</dbReference>
<dbReference type="Pfam" id="PF00389">
    <property type="entry name" value="2-Hacid_dh"/>
    <property type="match status" value="1"/>
</dbReference>
<proteinExistence type="inferred from homology"/>
<protein>
    <submittedName>
        <fullName evidence="7">Glycerate-and formate-dehydrogenase</fullName>
    </submittedName>
</protein>
<reference evidence="7 8" key="1">
    <citation type="journal article" date="2016" name="Fungal Biol.">
        <title>The genome of Xylona heveae provides a window into fungal endophytism.</title>
        <authorList>
            <person name="Gazis R."/>
            <person name="Kuo A."/>
            <person name="Riley R."/>
            <person name="LaButti K."/>
            <person name="Lipzen A."/>
            <person name="Lin J."/>
            <person name="Amirebrahimi M."/>
            <person name="Hesse C.N."/>
            <person name="Spatafora J.W."/>
            <person name="Henrissat B."/>
            <person name="Hainaut M."/>
            <person name="Grigoriev I.V."/>
            <person name="Hibbett D.S."/>
        </authorList>
    </citation>
    <scope>NUCLEOTIDE SEQUENCE [LARGE SCALE GENOMIC DNA]</scope>
    <source>
        <strain evidence="7 8">TC161</strain>
    </source>
</reference>
<evidence type="ECO:0000256" key="4">
    <source>
        <dbReference type="RuleBase" id="RU003719"/>
    </source>
</evidence>
<evidence type="ECO:0000256" key="3">
    <source>
        <dbReference type="ARBA" id="ARBA00023027"/>
    </source>
</evidence>
<dbReference type="InterPro" id="IPR050223">
    <property type="entry name" value="D-isomer_2-hydroxyacid_DH"/>
</dbReference>
<evidence type="ECO:0000256" key="2">
    <source>
        <dbReference type="ARBA" id="ARBA00023002"/>
    </source>
</evidence>
<dbReference type="PROSITE" id="PS00670">
    <property type="entry name" value="D_2_HYDROXYACID_DH_2"/>
    <property type="match status" value="1"/>
</dbReference>
<evidence type="ECO:0000259" key="5">
    <source>
        <dbReference type="Pfam" id="PF00389"/>
    </source>
</evidence>